<comment type="caution">
    <text evidence="5">The sequence shown here is derived from an EMBL/GenBank/DDBJ whole genome shotgun (WGS) entry which is preliminary data.</text>
</comment>
<evidence type="ECO:0000256" key="3">
    <source>
        <dbReference type="ARBA" id="ARBA00023163"/>
    </source>
</evidence>
<dbReference type="InterPro" id="IPR020449">
    <property type="entry name" value="Tscrpt_reg_AraC-type_HTH"/>
</dbReference>
<gene>
    <name evidence="5" type="ORF">H010_04702</name>
</gene>
<dbReference type="OrthoDB" id="9178898at2"/>
<feature type="domain" description="HTH araC/xylS-type" evidence="4">
    <location>
        <begin position="209"/>
        <end position="312"/>
    </location>
</feature>
<dbReference type="EMBL" id="AOGK01000003">
    <property type="protein sequence ID" value="MDG5974539.1"/>
    <property type="molecule type" value="Genomic_DNA"/>
</dbReference>
<dbReference type="Pfam" id="PF14525">
    <property type="entry name" value="AraC_binding_2"/>
    <property type="match status" value="1"/>
</dbReference>
<dbReference type="InterPro" id="IPR035418">
    <property type="entry name" value="AraC-bd_2"/>
</dbReference>
<dbReference type="GO" id="GO:0043565">
    <property type="term" value="F:sequence-specific DNA binding"/>
    <property type="evidence" value="ECO:0007669"/>
    <property type="project" value="InterPro"/>
</dbReference>
<dbReference type="InterPro" id="IPR009057">
    <property type="entry name" value="Homeodomain-like_sf"/>
</dbReference>
<dbReference type="Gene3D" id="1.10.10.60">
    <property type="entry name" value="Homeodomain-like"/>
    <property type="match status" value="1"/>
</dbReference>
<reference evidence="5" key="1">
    <citation type="submission" date="2013-01" db="EMBL/GenBank/DDBJ databases">
        <title>Genome draft of Hydrogenophaga taeniospiralis 2K1.</title>
        <authorList>
            <person name="Gomila M."/>
            <person name="Lalucat J."/>
        </authorList>
    </citation>
    <scope>NUCLEOTIDE SEQUENCE</scope>
    <source>
        <strain evidence="5">CCUG 15921</strain>
    </source>
</reference>
<dbReference type="SUPFAM" id="SSF46689">
    <property type="entry name" value="Homeodomain-like"/>
    <property type="match status" value="1"/>
</dbReference>
<keyword evidence="1" id="KW-0805">Transcription regulation</keyword>
<evidence type="ECO:0000256" key="1">
    <source>
        <dbReference type="ARBA" id="ARBA00023015"/>
    </source>
</evidence>
<dbReference type="SMART" id="SM00342">
    <property type="entry name" value="HTH_ARAC"/>
    <property type="match status" value="1"/>
</dbReference>
<sequence>MLTTLSTSSLPVDQFRSDLHAVCGSFQVEPAASRDHLRGAVAHEARGGFEFAHVAKDAQSIRRDRSNIARDGAEHFFLIVQEEGRALMSQRESVSMLRPGDLVLIDSAEPSEFTFFGSYSRQLSVHLPRMELQKRFGDALRGGLFMPRSDHTTLAIIAVLAKAFQPNNNPTQSSYLGEAMYGLLGSMLFANGTPARCIDADVGNARLLERAVAYIDANHTDCELTIQRMAVDLKASSRQLQRAFTSLDITPTEYLLQKRLASACEALKQQRMTENKTFISTIAYSVGFNDLSYFNRLFRATFNCTPSQYKDVNADPGPGCLPM</sequence>
<keyword evidence="6" id="KW-1185">Reference proteome</keyword>
<dbReference type="PANTHER" id="PTHR46796">
    <property type="entry name" value="HTH-TYPE TRANSCRIPTIONAL ACTIVATOR RHAS-RELATED"/>
    <property type="match status" value="1"/>
</dbReference>
<evidence type="ECO:0000259" key="4">
    <source>
        <dbReference type="PROSITE" id="PS01124"/>
    </source>
</evidence>
<evidence type="ECO:0000256" key="2">
    <source>
        <dbReference type="ARBA" id="ARBA00023125"/>
    </source>
</evidence>
<proteinExistence type="predicted"/>
<dbReference type="AlphaFoldDB" id="A0A9X4S902"/>
<keyword evidence="2" id="KW-0238">DNA-binding</keyword>
<organism evidence="5 6">
    <name type="scientific">Hydrogenophaga taeniospiralis CCUG 15921</name>
    <dbReference type="NCBI Taxonomy" id="1281780"/>
    <lineage>
        <taxon>Bacteria</taxon>
        <taxon>Pseudomonadati</taxon>
        <taxon>Pseudomonadota</taxon>
        <taxon>Betaproteobacteria</taxon>
        <taxon>Burkholderiales</taxon>
        <taxon>Comamonadaceae</taxon>
        <taxon>Hydrogenophaga</taxon>
    </lineage>
</organism>
<keyword evidence="3" id="KW-0804">Transcription</keyword>
<evidence type="ECO:0000313" key="6">
    <source>
        <dbReference type="Proteomes" id="UP001152876"/>
    </source>
</evidence>
<dbReference type="PROSITE" id="PS01124">
    <property type="entry name" value="HTH_ARAC_FAMILY_2"/>
    <property type="match status" value="1"/>
</dbReference>
<dbReference type="InterPro" id="IPR050204">
    <property type="entry name" value="AraC_XylS_family_regulators"/>
</dbReference>
<dbReference type="PANTHER" id="PTHR46796:SF6">
    <property type="entry name" value="ARAC SUBFAMILY"/>
    <property type="match status" value="1"/>
</dbReference>
<dbReference type="RefSeq" id="WP_068173368.1">
    <property type="nucleotide sequence ID" value="NZ_AOGK01000003.1"/>
</dbReference>
<dbReference type="Pfam" id="PF12833">
    <property type="entry name" value="HTH_18"/>
    <property type="match status" value="1"/>
</dbReference>
<dbReference type="PRINTS" id="PR00032">
    <property type="entry name" value="HTHARAC"/>
</dbReference>
<dbReference type="GO" id="GO:0003700">
    <property type="term" value="F:DNA-binding transcription factor activity"/>
    <property type="evidence" value="ECO:0007669"/>
    <property type="project" value="InterPro"/>
</dbReference>
<dbReference type="InterPro" id="IPR018060">
    <property type="entry name" value="HTH_AraC"/>
</dbReference>
<protein>
    <submittedName>
        <fullName evidence="5">Helix-turn-helix domain-containing protein</fullName>
    </submittedName>
</protein>
<evidence type="ECO:0000313" key="5">
    <source>
        <dbReference type="EMBL" id="MDG5974539.1"/>
    </source>
</evidence>
<name>A0A9X4S902_9BURK</name>
<accession>A0A9X4S902</accession>
<dbReference type="Proteomes" id="UP001152876">
    <property type="component" value="Unassembled WGS sequence"/>
</dbReference>